<accession>A0A1R4GGI1</accession>
<dbReference type="AlphaFoldDB" id="A0A1R4GGI1"/>
<organism evidence="2 3">
    <name type="scientific">Agrococcus casei LMG 22410</name>
    <dbReference type="NCBI Taxonomy" id="1255656"/>
    <lineage>
        <taxon>Bacteria</taxon>
        <taxon>Bacillati</taxon>
        <taxon>Actinomycetota</taxon>
        <taxon>Actinomycetes</taxon>
        <taxon>Micrococcales</taxon>
        <taxon>Microbacteriaceae</taxon>
        <taxon>Agrococcus</taxon>
    </lineage>
</organism>
<keyword evidence="3" id="KW-1185">Reference proteome</keyword>
<evidence type="ECO:0000313" key="3">
    <source>
        <dbReference type="Proteomes" id="UP000195787"/>
    </source>
</evidence>
<reference evidence="2 3" key="1">
    <citation type="submission" date="2017-02" db="EMBL/GenBank/DDBJ databases">
        <authorList>
            <person name="Peterson S.W."/>
        </authorList>
    </citation>
    <scope>NUCLEOTIDE SEQUENCE [LARGE SCALE GENOMIC DNA]</scope>
    <source>
        <strain evidence="2 3">LMG 22410</strain>
    </source>
</reference>
<evidence type="ECO:0000313" key="2">
    <source>
        <dbReference type="EMBL" id="SJM67203.1"/>
    </source>
</evidence>
<feature type="region of interest" description="Disordered" evidence="1">
    <location>
        <begin position="25"/>
        <end position="44"/>
    </location>
</feature>
<protein>
    <submittedName>
        <fullName evidence="2">Uncharacterized protein</fullName>
    </submittedName>
</protein>
<evidence type="ECO:0000256" key="1">
    <source>
        <dbReference type="SAM" id="MobiDB-lite"/>
    </source>
</evidence>
<name>A0A1R4GGI1_9MICO</name>
<proteinExistence type="predicted"/>
<gene>
    <name evidence="2" type="ORF">CZ674_11745</name>
</gene>
<sequence length="44" mass="5008">MHEQPQVLRFLVTLRFLVAQLPATKQTQAKPQQPYRSAVTSPDS</sequence>
<dbReference type="Proteomes" id="UP000195787">
    <property type="component" value="Unassembled WGS sequence"/>
</dbReference>
<dbReference type="EMBL" id="FUHU01000044">
    <property type="protein sequence ID" value="SJM67203.1"/>
    <property type="molecule type" value="Genomic_DNA"/>
</dbReference>